<sequence length="132" mass="14716">MDLLRGALVGRTVEGVVHSRLRKPEQVWLTLRGRHSIPIGRDRRSPQSPNILALRTIANRYVASGVFWSVKVGHTPRTRVRGSSSGFLSPSARKEQTKKRLSFSVRVQRSTEKPRRRGEAASTEAGEASVCE</sequence>
<evidence type="ECO:0000313" key="3">
    <source>
        <dbReference type="Proteomes" id="UP000299102"/>
    </source>
</evidence>
<dbReference type="Proteomes" id="UP000299102">
    <property type="component" value="Unassembled WGS sequence"/>
</dbReference>
<gene>
    <name evidence="2" type="ORF">EVAR_78139_1</name>
</gene>
<protein>
    <submittedName>
        <fullName evidence="2">Uncharacterized protein</fullName>
    </submittedName>
</protein>
<comment type="caution">
    <text evidence="2">The sequence shown here is derived from an EMBL/GenBank/DDBJ whole genome shotgun (WGS) entry which is preliminary data.</text>
</comment>
<proteinExistence type="predicted"/>
<keyword evidence="3" id="KW-1185">Reference proteome</keyword>
<evidence type="ECO:0000313" key="2">
    <source>
        <dbReference type="EMBL" id="GBP31560.1"/>
    </source>
</evidence>
<name>A0A4C1UZ78_EUMVA</name>
<reference evidence="2 3" key="1">
    <citation type="journal article" date="2019" name="Commun. Biol.">
        <title>The bagworm genome reveals a unique fibroin gene that provides high tensile strength.</title>
        <authorList>
            <person name="Kono N."/>
            <person name="Nakamura H."/>
            <person name="Ohtoshi R."/>
            <person name="Tomita M."/>
            <person name="Numata K."/>
            <person name="Arakawa K."/>
        </authorList>
    </citation>
    <scope>NUCLEOTIDE SEQUENCE [LARGE SCALE GENOMIC DNA]</scope>
</reference>
<feature type="region of interest" description="Disordered" evidence="1">
    <location>
        <begin position="79"/>
        <end position="132"/>
    </location>
</feature>
<evidence type="ECO:0000256" key="1">
    <source>
        <dbReference type="SAM" id="MobiDB-lite"/>
    </source>
</evidence>
<accession>A0A4C1UZ78</accession>
<feature type="compositionally biased region" description="Low complexity" evidence="1">
    <location>
        <begin position="120"/>
        <end position="132"/>
    </location>
</feature>
<feature type="compositionally biased region" description="Basic and acidic residues" evidence="1">
    <location>
        <begin position="109"/>
        <end position="119"/>
    </location>
</feature>
<dbReference type="EMBL" id="BGZK01000248">
    <property type="protein sequence ID" value="GBP31560.1"/>
    <property type="molecule type" value="Genomic_DNA"/>
</dbReference>
<dbReference type="AlphaFoldDB" id="A0A4C1UZ78"/>
<organism evidence="2 3">
    <name type="scientific">Eumeta variegata</name>
    <name type="common">Bagworm moth</name>
    <name type="synonym">Eumeta japonica</name>
    <dbReference type="NCBI Taxonomy" id="151549"/>
    <lineage>
        <taxon>Eukaryota</taxon>
        <taxon>Metazoa</taxon>
        <taxon>Ecdysozoa</taxon>
        <taxon>Arthropoda</taxon>
        <taxon>Hexapoda</taxon>
        <taxon>Insecta</taxon>
        <taxon>Pterygota</taxon>
        <taxon>Neoptera</taxon>
        <taxon>Endopterygota</taxon>
        <taxon>Lepidoptera</taxon>
        <taxon>Glossata</taxon>
        <taxon>Ditrysia</taxon>
        <taxon>Tineoidea</taxon>
        <taxon>Psychidae</taxon>
        <taxon>Oiketicinae</taxon>
        <taxon>Eumeta</taxon>
    </lineage>
</organism>